<reference evidence="2 3" key="1">
    <citation type="submission" date="2016-05" db="EMBL/GenBank/DDBJ databases">
        <title>Comparative analysis of secretome profiles of manganese(II)-oxidizing ascomycete fungi.</title>
        <authorList>
            <consortium name="DOE Joint Genome Institute"/>
            <person name="Zeiner C.A."/>
            <person name="Purvine S.O."/>
            <person name="Zink E.M."/>
            <person name="Wu S."/>
            <person name="Pasa-Tolic L."/>
            <person name="Chaput D.L."/>
            <person name="Haridas S."/>
            <person name="Grigoriev I.V."/>
            <person name="Santelli C.M."/>
            <person name="Hansel C.M."/>
        </authorList>
    </citation>
    <scope>NUCLEOTIDE SEQUENCE [LARGE SCALE GENOMIC DNA]</scope>
    <source>
        <strain evidence="2 3">SRC1lrK2f</strain>
    </source>
</reference>
<organism evidence="2 3">
    <name type="scientific">Alternaria alternata</name>
    <name type="common">Alternaria rot fungus</name>
    <name type="synonym">Torula alternata</name>
    <dbReference type="NCBI Taxonomy" id="5599"/>
    <lineage>
        <taxon>Eukaryota</taxon>
        <taxon>Fungi</taxon>
        <taxon>Dikarya</taxon>
        <taxon>Ascomycota</taxon>
        <taxon>Pezizomycotina</taxon>
        <taxon>Dothideomycetes</taxon>
        <taxon>Pleosporomycetidae</taxon>
        <taxon>Pleosporales</taxon>
        <taxon>Pleosporineae</taxon>
        <taxon>Pleosporaceae</taxon>
        <taxon>Alternaria</taxon>
        <taxon>Alternaria sect. Alternaria</taxon>
        <taxon>Alternaria alternata complex</taxon>
    </lineage>
</organism>
<evidence type="ECO:0000313" key="2">
    <source>
        <dbReference type="EMBL" id="OAG18462.1"/>
    </source>
</evidence>
<dbReference type="VEuPathDB" id="FungiDB:CC77DRAFT_191757"/>
<proteinExistence type="predicted"/>
<keyword evidence="1" id="KW-0472">Membrane</keyword>
<dbReference type="Proteomes" id="UP000077248">
    <property type="component" value="Unassembled WGS sequence"/>
</dbReference>
<evidence type="ECO:0000256" key="1">
    <source>
        <dbReference type="SAM" id="Phobius"/>
    </source>
</evidence>
<protein>
    <submittedName>
        <fullName evidence="2">Uncharacterized protein</fullName>
    </submittedName>
</protein>
<gene>
    <name evidence="2" type="ORF">CC77DRAFT_191757</name>
</gene>
<name>A0A177DH93_ALTAL</name>
<keyword evidence="1" id="KW-1133">Transmembrane helix</keyword>
<dbReference type="KEGG" id="aalt:CC77DRAFT_191757"/>
<dbReference type="RefSeq" id="XP_018383883.1">
    <property type="nucleotide sequence ID" value="XM_018530557.1"/>
</dbReference>
<dbReference type="AlphaFoldDB" id="A0A177DH93"/>
<dbReference type="GeneID" id="29116151"/>
<keyword evidence="3" id="KW-1185">Reference proteome</keyword>
<feature type="transmembrane region" description="Helical" evidence="1">
    <location>
        <begin position="15"/>
        <end position="34"/>
    </location>
</feature>
<accession>A0A177DH93</accession>
<dbReference type="EMBL" id="KV441483">
    <property type="protein sequence ID" value="OAG18462.1"/>
    <property type="molecule type" value="Genomic_DNA"/>
</dbReference>
<evidence type="ECO:0000313" key="3">
    <source>
        <dbReference type="Proteomes" id="UP000077248"/>
    </source>
</evidence>
<sequence>MDTFQLIFHFYIDQLLSLLGWSIFSSIVVSISACHHHWQLAGDRGSIPRWRVSFCQSFLDAPIHRSQRRSHWPE</sequence>
<keyword evidence="1" id="KW-0812">Transmembrane</keyword>